<evidence type="ECO:0000313" key="6">
    <source>
        <dbReference type="EMBL" id="GAA3169194.1"/>
    </source>
</evidence>
<dbReference type="SUPFAM" id="SSF53850">
    <property type="entry name" value="Periplasmic binding protein-like II"/>
    <property type="match status" value="1"/>
</dbReference>
<proteinExistence type="inferred from homology"/>
<feature type="chain" id="PRO_5047280197" description="SsuA/THI5-like domain-containing protein" evidence="4">
    <location>
        <begin position="19"/>
        <end position="346"/>
    </location>
</feature>
<evidence type="ECO:0000256" key="3">
    <source>
        <dbReference type="ARBA" id="ARBA00022729"/>
    </source>
</evidence>
<evidence type="ECO:0000259" key="5">
    <source>
        <dbReference type="Pfam" id="PF09084"/>
    </source>
</evidence>
<dbReference type="PANTHER" id="PTHR30024">
    <property type="entry name" value="ALIPHATIC SULFONATES-BINDING PROTEIN-RELATED"/>
    <property type="match status" value="1"/>
</dbReference>
<keyword evidence="7" id="KW-1185">Reference proteome</keyword>
<evidence type="ECO:0000256" key="4">
    <source>
        <dbReference type="SAM" id="SignalP"/>
    </source>
</evidence>
<protein>
    <recommendedName>
        <fullName evidence="5">SsuA/THI5-like domain-containing protein</fullName>
    </recommendedName>
</protein>
<dbReference type="Gene3D" id="3.40.190.10">
    <property type="entry name" value="Periplasmic binding protein-like II"/>
    <property type="match status" value="1"/>
</dbReference>
<feature type="domain" description="SsuA/THI5-like" evidence="5">
    <location>
        <begin position="132"/>
        <end position="240"/>
    </location>
</feature>
<reference evidence="7" key="1">
    <citation type="journal article" date="2019" name="Int. J. Syst. Evol. Microbiol.">
        <title>The Global Catalogue of Microorganisms (GCM) 10K type strain sequencing project: providing services to taxonomists for standard genome sequencing and annotation.</title>
        <authorList>
            <consortium name="The Broad Institute Genomics Platform"/>
            <consortium name="The Broad Institute Genome Sequencing Center for Infectious Disease"/>
            <person name="Wu L."/>
            <person name="Ma J."/>
        </authorList>
    </citation>
    <scope>NUCLEOTIDE SEQUENCE [LARGE SCALE GENOMIC DNA]</scope>
    <source>
        <strain evidence="7">JCM 15614</strain>
    </source>
</reference>
<organism evidence="6 7">
    <name type="scientific">Blastococcus jejuensis</name>
    <dbReference type="NCBI Taxonomy" id="351224"/>
    <lineage>
        <taxon>Bacteria</taxon>
        <taxon>Bacillati</taxon>
        <taxon>Actinomycetota</taxon>
        <taxon>Actinomycetes</taxon>
        <taxon>Geodermatophilales</taxon>
        <taxon>Geodermatophilaceae</taxon>
        <taxon>Blastococcus</taxon>
    </lineage>
</organism>
<evidence type="ECO:0000313" key="7">
    <source>
        <dbReference type="Proteomes" id="UP001499924"/>
    </source>
</evidence>
<dbReference type="EMBL" id="BAAAVV010000004">
    <property type="protein sequence ID" value="GAA3169194.1"/>
    <property type="molecule type" value="Genomic_DNA"/>
</dbReference>
<name>A0ABP6P6K8_9ACTN</name>
<dbReference type="Pfam" id="PF09084">
    <property type="entry name" value="NMT1"/>
    <property type="match status" value="1"/>
</dbReference>
<evidence type="ECO:0000256" key="1">
    <source>
        <dbReference type="ARBA" id="ARBA00004418"/>
    </source>
</evidence>
<dbReference type="PROSITE" id="PS51257">
    <property type="entry name" value="PROKAR_LIPOPROTEIN"/>
    <property type="match status" value="1"/>
</dbReference>
<dbReference type="InterPro" id="IPR015168">
    <property type="entry name" value="SsuA/THI5"/>
</dbReference>
<accession>A0ABP6P6K8</accession>
<feature type="signal peptide" evidence="4">
    <location>
        <begin position="1"/>
        <end position="18"/>
    </location>
</feature>
<evidence type="ECO:0000256" key="2">
    <source>
        <dbReference type="ARBA" id="ARBA00010742"/>
    </source>
</evidence>
<keyword evidence="3 4" id="KW-0732">Signal</keyword>
<comment type="caution">
    <text evidence="6">The sequence shown here is derived from an EMBL/GenBank/DDBJ whole genome shotgun (WGS) entry which is preliminary data.</text>
</comment>
<dbReference type="PANTHER" id="PTHR30024:SF47">
    <property type="entry name" value="TAURINE-BINDING PERIPLASMIC PROTEIN"/>
    <property type="match status" value="1"/>
</dbReference>
<gene>
    <name evidence="6" type="ORF">GCM10010531_22820</name>
</gene>
<dbReference type="Proteomes" id="UP001499924">
    <property type="component" value="Unassembled WGS sequence"/>
</dbReference>
<dbReference type="RefSeq" id="WP_344688981.1">
    <property type="nucleotide sequence ID" value="NZ_BAAAVV010000004.1"/>
</dbReference>
<comment type="similarity">
    <text evidence="2">Belongs to the bacterial solute-binding protein SsuA/TauA family.</text>
</comment>
<comment type="subcellular location">
    <subcellularLocation>
        <location evidence="1">Periplasm</location>
    </subcellularLocation>
</comment>
<sequence>MRKHFRVPAVLLAATLLAACGSDDGGGGGGGDGEGLSLDQVRLAIDGDDFMNQLAWMVADESYWGDLGFTEEAEVFATDEYIAGLAGGDVWVAQGEADVIWSALAEGSIPMTIIGVEKDSEAYFLGIREGVDPNNLEGLKVSGGAAGDRNITVAEEMLEGLGVDPESMEWVQVEGGSDERLQAMLAGQIDVAALQPRHVLPLEEAGGQMIVEEYNRVPQEVWVVTEETMENNRDAVCAYLEGRIAAKQWISAGDDYMDNQDAAVAIAEARGETPSEGDLDEWQIEMEQNWALTGGAPLDSFDEWNDGMIAAGNVPEGFDWREHADFSCLTEAQENLGLEVEPGNLD</sequence>